<feature type="transmembrane region" description="Helical" evidence="6">
    <location>
        <begin position="109"/>
        <end position="130"/>
    </location>
</feature>
<evidence type="ECO:0000256" key="2">
    <source>
        <dbReference type="ARBA" id="ARBA00005417"/>
    </source>
</evidence>
<sequence length="172" mass="21072">MQEVYYVVIYHRRGNRFFVADPSAEKGQWVLINDFMMKFQAVIIFTKKRKKFTYKTKTFYLIFLFLKEQTGFLCWTVFLSVVVNFLILFGKSFIKVYFDRLTTTFHQEVVIFFVIFLIIYCFRVLFSYFFQKILAQFQQKITKRMLTIFVNNLRKLSVIEFERFSTSEWLKR</sequence>
<dbReference type="GO" id="GO:0005886">
    <property type="term" value="C:plasma membrane"/>
    <property type="evidence" value="ECO:0007669"/>
    <property type="project" value="UniProtKB-SubCell"/>
</dbReference>
<feature type="transmembrane region" description="Helical" evidence="6">
    <location>
        <begin position="58"/>
        <end position="89"/>
    </location>
</feature>
<dbReference type="GO" id="GO:0005524">
    <property type="term" value="F:ATP binding"/>
    <property type="evidence" value="ECO:0007669"/>
    <property type="project" value="InterPro"/>
</dbReference>
<name>A0A2P6FDT3_9MOLU</name>
<dbReference type="GO" id="GO:0006508">
    <property type="term" value="P:proteolysis"/>
    <property type="evidence" value="ECO:0007669"/>
    <property type="project" value="InterPro"/>
</dbReference>
<keyword evidence="3 6" id="KW-0812">Transmembrane</keyword>
<proteinExistence type="inferred from homology"/>
<keyword evidence="4 6" id="KW-1133">Transmembrane helix</keyword>
<dbReference type="InterPro" id="IPR005074">
    <property type="entry name" value="Peptidase_C39"/>
</dbReference>
<protein>
    <recommendedName>
        <fullName evidence="7">ABC transmembrane type-1 domain-containing protein</fullName>
    </recommendedName>
</protein>
<dbReference type="GO" id="GO:0140359">
    <property type="term" value="F:ABC-type transporter activity"/>
    <property type="evidence" value="ECO:0007669"/>
    <property type="project" value="InterPro"/>
</dbReference>
<dbReference type="Pfam" id="PF03412">
    <property type="entry name" value="Peptidase_C39"/>
    <property type="match status" value="1"/>
</dbReference>
<evidence type="ECO:0000256" key="1">
    <source>
        <dbReference type="ARBA" id="ARBA00004651"/>
    </source>
</evidence>
<dbReference type="Gene3D" id="1.20.1560.10">
    <property type="entry name" value="ABC transporter type 1, transmembrane domain"/>
    <property type="match status" value="1"/>
</dbReference>
<evidence type="ECO:0000313" key="8">
    <source>
        <dbReference type="EMBL" id="PQM31620.1"/>
    </source>
</evidence>
<dbReference type="PROSITE" id="PS50929">
    <property type="entry name" value="ABC_TM1F"/>
    <property type="match status" value="1"/>
</dbReference>
<dbReference type="AlphaFoldDB" id="A0A2P6FDT3"/>
<accession>A0A2P6FDT3</accession>
<dbReference type="EMBL" id="JTLV02000001">
    <property type="protein sequence ID" value="PQM31620.1"/>
    <property type="molecule type" value="Genomic_DNA"/>
</dbReference>
<reference evidence="8 9" key="1">
    <citation type="journal article" date="2015" name="MBio">
        <title>Genome sequence of the Drosophila melanogaster male-killing Spiroplasma strain MSRO endosymbiont.</title>
        <authorList>
            <person name="Paredes J.C."/>
            <person name="Herren J.K."/>
            <person name="Schupfer F."/>
            <person name="Marin R."/>
            <person name="Claverol S."/>
            <person name="Kuo C.H."/>
            <person name="Lemaitre B."/>
            <person name="Beven L."/>
        </authorList>
    </citation>
    <scope>NUCLEOTIDE SEQUENCE [LARGE SCALE GENOMIC DNA]</scope>
    <source>
        <strain evidence="8 9">MSRO</strain>
    </source>
</reference>
<dbReference type="STRING" id="2138.SMSRO_v1c13890"/>
<evidence type="ECO:0000313" key="9">
    <source>
        <dbReference type="Proteomes" id="UP000031565"/>
    </source>
</evidence>
<dbReference type="SUPFAM" id="SSF90123">
    <property type="entry name" value="ABC transporter transmembrane region"/>
    <property type="match status" value="1"/>
</dbReference>
<dbReference type="InterPro" id="IPR011527">
    <property type="entry name" value="ABC1_TM_dom"/>
</dbReference>
<dbReference type="InterPro" id="IPR036640">
    <property type="entry name" value="ABC1_TM_sf"/>
</dbReference>
<evidence type="ECO:0000256" key="4">
    <source>
        <dbReference type="ARBA" id="ARBA00022989"/>
    </source>
</evidence>
<dbReference type="GO" id="GO:0008233">
    <property type="term" value="F:peptidase activity"/>
    <property type="evidence" value="ECO:0007669"/>
    <property type="project" value="InterPro"/>
</dbReference>
<comment type="caution">
    <text evidence="8">The sequence shown here is derived from an EMBL/GenBank/DDBJ whole genome shotgun (WGS) entry which is preliminary data.</text>
</comment>
<gene>
    <name evidence="8" type="ORF">SMSRO_SF014650</name>
</gene>
<evidence type="ECO:0000256" key="6">
    <source>
        <dbReference type="SAM" id="Phobius"/>
    </source>
</evidence>
<dbReference type="Proteomes" id="UP000031565">
    <property type="component" value="Unassembled WGS sequence"/>
</dbReference>
<keyword evidence="5 6" id="KW-0472">Membrane</keyword>
<keyword evidence="9" id="KW-1185">Reference proteome</keyword>
<evidence type="ECO:0000259" key="7">
    <source>
        <dbReference type="PROSITE" id="PS50929"/>
    </source>
</evidence>
<organism evidence="8 9">
    <name type="scientific">Spiroplasma poulsonii</name>
    <dbReference type="NCBI Taxonomy" id="2138"/>
    <lineage>
        <taxon>Bacteria</taxon>
        <taxon>Bacillati</taxon>
        <taxon>Mycoplasmatota</taxon>
        <taxon>Mollicutes</taxon>
        <taxon>Entomoplasmatales</taxon>
        <taxon>Spiroplasmataceae</taxon>
        <taxon>Spiroplasma</taxon>
    </lineage>
</organism>
<comment type="subcellular location">
    <subcellularLocation>
        <location evidence="1">Cell membrane</location>
        <topology evidence="1">Multi-pass membrane protein</topology>
    </subcellularLocation>
</comment>
<feature type="domain" description="ABC transmembrane type-1" evidence="7">
    <location>
        <begin position="75"/>
        <end position="172"/>
    </location>
</feature>
<evidence type="ECO:0000256" key="5">
    <source>
        <dbReference type="ARBA" id="ARBA00023136"/>
    </source>
</evidence>
<dbReference type="RefSeq" id="WP_040093673.1">
    <property type="nucleotide sequence ID" value="NZ_CM020866.1"/>
</dbReference>
<comment type="similarity">
    <text evidence="2">Belongs to the ABC transporter superfamily.</text>
</comment>
<evidence type="ECO:0000256" key="3">
    <source>
        <dbReference type="ARBA" id="ARBA00022692"/>
    </source>
</evidence>